<sequence>MATGNDIERNTREIESAHDHLVKKGSKYDIKFDRDKKLHFIHFIDNNNNRANTNLPKFKDSRLLEDQMKLLQVILDKNLNLKAYIEAKTNAFRRLQYNYKKFVKHLTVSNGKDVYNVCCRPVLEYVLEVWGWLIC</sequence>
<keyword evidence="2" id="KW-1185">Reference proteome</keyword>
<name>A0ACB5T2P6_AMBMO</name>
<protein>
    <submittedName>
        <fullName evidence="1">Unnamed protein product</fullName>
    </submittedName>
</protein>
<accession>A0ACB5T2P6</accession>
<evidence type="ECO:0000313" key="1">
    <source>
        <dbReference type="EMBL" id="GME80033.1"/>
    </source>
</evidence>
<comment type="caution">
    <text evidence="1">The sequence shown here is derived from an EMBL/GenBank/DDBJ whole genome shotgun (WGS) entry which is preliminary data.</text>
</comment>
<dbReference type="Proteomes" id="UP001165064">
    <property type="component" value="Unassembled WGS sequence"/>
</dbReference>
<reference evidence="1" key="1">
    <citation type="submission" date="2023-04" db="EMBL/GenBank/DDBJ databases">
        <title>Ambrosiozyma monospora NBRC 10751.</title>
        <authorList>
            <person name="Ichikawa N."/>
            <person name="Sato H."/>
            <person name="Tonouchi N."/>
        </authorList>
    </citation>
    <scope>NUCLEOTIDE SEQUENCE</scope>
    <source>
        <strain evidence="1">NBRC 10751</strain>
    </source>
</reference>
<gene>
    <name evidence="1" type="ORF">Amon02_000424900</name>
</gene>
<evidence type="ECO:0000313" key="2">
    <source>
        <dbReference type="Proteomes" id="UP001165064"/>
    </source>
</evidence>
<proteinExistence type="predicted"/>
<dbReference type="EMBL" id="BSXS01002867">
    <property type="protein sequence ID" value="GME80033.1"/>
    <property type="molecule type" value="Genomic_DNA"/>
</dbReference>
<organism evidence="1 2">
    <name type="scientific">Ambrosiozyma monospora</name>
    <name type="common">Yeast</name>
    <name type="synonym">Endomycopsis monosporus</name>
    <dbReference type="NCBI Taxonomy" id="43982"/>
    <lineage>
        <taxon>Eukaryota</taxon>
        <taxon>Fungi</taxon>
        <taxon>Dikarya</taxon>
        <taxon>Ascomycota</taxon>
        <taxon>Saccharomycotina</taxon>
        <taxon>Pichiomycetes</taxon>
        <taxon>Pichiales</taxon>
        <taxon>Pichiaceae</taxon>
        <taxon>Ambrosiozyma</taxon>
    </lineage>
</organism>